<dbReference type="InterPro" id="IPR001509">
    <property type="entry name" value="Epimerase_deHydtase"/>
</dbReference>
<dbReference type="PANTHER" id="PTHR43245">
    <property type="entry name" value="BIFUNCTIONAL POLYMYXIN RESISTANCE PROTEIN ARNA"/>
    <property type="match status" value="1"/>
</dbReference>
<accession>A0A9X3N3W6</accession>
<proteinExistence type="predicted"/>
<dbReference type="RefSeq" id="WP_270046050.1">
    <property type="nucleotide sequence ID" value="NZ_JAPDOD010000076.1"/>
</dbReference>
<comment type="caution">
    <text evidence="2">The sequence shown here is derived from an EMBL/GenBank/DDBJ whole genome shotgun (WGS) entry which is preliminary data.</text>
</comment>
<name>A0A9X3N3W6_9ACTN</name>
<organism evidence="2 3">
    <name type="scientific">Solirubrobacter ginsenosidimutans</name>
    <dbReference type="NCBI Taxonomy" id="490573"/>
    <lineage>
        <taxon>Bacteria</taxon>
        <taxon>Bacillati</taxon>
        <taxon>Actinomycetota</taxon>
        <taxon>Thermoleophilia</taxon>
        <taxon>Solirubrobacterales</taxon>
        <taxon>Solirubrobacteraceae</taxon>
        <taxon>Solirubrobacter</taxon>
    </lineage>
</organism>
<dbReference type="Proteomes" id="UP001149140">
    <property type="component" value="Unassembled WGS sequence"/>
</dbReference>
<reference evidence="2" key="1">
    <citation type="submission" date="2022-10" db="EMBL/GenBank/DDBJ databases">
        <title>The WGS of Solirubrobacter ginsenosidimutans DSM 21036.</title>
        <authorList>
            <person name="Jiang Z."/>
        </authorList>
    </citation>
    <scope>NUCLEOTIDE SEQUENCE</scope>
    <source>
        <strain evidence="2">DSM 21036</strain>
    </source>
</reference>
<dbReference type="Gene3D" id="3.40.50.720">
    <property type="entry name" value="NAD(P)-binding Rossmann-like Domain"/>
    <property type="match status" value="1"/>
</dbReference>
<sequence>MKRRILITGVDTYWGGRLAQELEKDAENEAIIAVSPEHPSCALLRSEYVRVGTQHALLRRIVHAARIDTVVDTRLIVDSTTAPRRVVHEMNVLGTMNVLAACGGPDSPVTKVVFKSSAHYYGCERDDPGFFTEEMHRPYPPRAPIEADIVEAEDAVQEFAARNAKVTVTTLRFCDGLGPDLKTAHTALLSLPAVPGILGFDPRYQFIHEDDIVGALHHVVVNDAPGIHNVAPDGVLSLSEIAGLLGKPFAPLLPPWGTGLATGLTNRIGLHIPAEVRQQLRYGRGLDNRRIKRSGYRFDLTTREAVQAFAAALRLKPFRESANAPYRYEREVEEFLRWSPSVHREEPHE</sequence>
<feature type="domain" description="NAD-dependent epimerase/dehydratase" evidence="1">
    <location>
        <begin position="5"/>
        <end position="230"/>
    </location>
</feature>
<protein>
    <submittedName>
        <fullName evidence="2">NAD-dependent epimerase/dehydratase family protein</fullName>
    </submittedName>
</protein>
<dbReference type="InterPro" id="IPR036291">
    <property type="entry name" value="NAD(P)-bd_dom_sf"/>
</dbReference>
<evidence type="ECO:0000313" key="3">
    <source>
        <dbReference type="Proteomes" id="UP001149140"/>
    </source>
</evidence>
<gene>
    <name evidence="2" type="ORF">OM076_41430</name>
</gene>
<dbReference type="AlphaFoldDB" id="A0A9X3N3W6"/>
<dbReference type="Pfam" id="PF01370">
    <property type="entry name" value="Epimerase"/>
    <property type="match status" value="1"/>
</dbReference>
<dbReference type="EMBL" id="JAPDOD010000076">
    <property type="protein sequence ID" value="MDA0166796.1"/>
    <property type="molecule type" value="Genomic_DNA"/>
</dbReference>
<evidence type="ECO:0000259" key="1">
    <source>
        <dbReference type="Pfam" id="PF01370"/>
    </source>
</evidence>
<dbReference type="PANTHER" id="PTHR43245:SF52">
    <property type="entry name" value="NAD-DEPENDENT EPIMERASE_DEHYDRATASE"/>
    <property type="match status" value="1"/>
</dbReference>
<evidence type="ECO:0000313" key="2">
    <source>
        <dbReference type="EMBL" id="MDA0166796.1"/>
    </source>
</evidence>
<dbReference type="SUPFAM" id="SSF51735">
    <property type="entry name" value="NAD(P)-binding Rossmann-fold domains"/>
    <property type="match status" value="1"/>
</dbReference>
<dbReference type="InterPro" id="IPR050177">
    <property type="entry name" value="Lipid_A_modif_metabolic_enz"/>
</dbReference>
<keyword evidence="3" id="KW-1185">Reference proteome</keyword>